<dbReference type="PANTHER" id="PTHR43668">
    <property type="entry name" value="ALLANTOINASE"/>
    <property type="match status" value="1"/>
</dbReference>
<reference evidence="2 3" key="1">
    <citation type="submission" date="2023-07" db="EMBL/GenBank/DDBJ databases">
        <title>Genomic Encyclopedia of Type Strains, Phase IV (KMG-IV): sequencing the most valuable type-strain genomes for metagenomic binning, comparative biology and taxonomic classification.</title>
        <authorList>
            <person name="Goeker M."/>
        </authorList>
    </citation>
    <scope>NUCLEOTIDE SEQUENCE [LARGE SCALE GENOMIC DNA]</scope>
    <source>
        <strain evidence="2 3">DSM 1112</strain>
    </source>
</reference>
<dbReference type="Gene3D" id="2.30.40.10">
    <property type="entry name" value="Urease, subunit C, domain 1"/>
    <property type="match status" value="1"/>
</dbReference>
<dbReference type="GO" id="GO:0004038">
    <property type="term" value="F:allantoinase activity"/>
    <property type="evidence" value="ECO:0007669"/>
    <property type="project" value="UniProtKB-EC"/>
</dbReference>
<dbReference type="EMBL" id="JAUSVF010000005">
    <property type="protein sequence ID" value="MDQ0323890.1"/>
    <property type="molecule type" value="Genomic_DNA"/>
</dbReference>
<comment type="caution">
    <text evidence="2">The sequence shown here is derived from an EMBL/GenBank/DDBJ whole genome shotgun (WGS) entry which is preliminary data.</text>
</comment>
<dbReference type="SUPFAM" id="SSF51338">
    <property type="entry name" value="Composite domain of metallo-dependent hydrolases"/>
    <property type="match status" value="1"/>
</dbReference>
<sequence length="447" mass="48551">MLDLVVKGNLVTPAGVIRGGYLSVAAGKVVGTSANDPGTAHERLFFEDAFVFPGAIDAQVHSRSQKNREDFKFSTKAAAAGGVTTIVDMPYDEGLLVCDRESVESKASDIASQAHVDVALYGTIRPSDGVSKIPEQVDAGVCAFKFSTFGTDPERFPRISPLLMSQAFSEVAKSGLASGVHNENEEIVKKLITQMKASGRTDYLAHGETHTPLSELLAIAEIYEIGAFTGCRAHVVHCSLGRGIEICETYKRQGFDCSVEVCIHYLMFDEDNTVRQKIGLAKGNPPIRAQPERESLWKFLTAGAIDIVSTDHVAWSLDRKNNPDMLANASGGPSLEVLVPALIKGCVDRDVDLAVAARVLALNPARHFRLTSKGALQTGCDADFSIIDPTLAPWRVASSQTVSDWSLYDEMWLPQIKQTYLRGRPIWDGKNVVNEPGAGRFVKPFAW</sequence>
<dbReference type="InterPro" id="IPR050138">
    <property type="entry name" value="DHOase/Allantoinase_Hydrolase"/>
</dbReference>
<accession>A0ABU0C076</accession>
<evidence type="ECO:0000259" key="1">
    <source>
        <dbReference type="Pfam" id="PF01979"/>
    </source>
</evidence>
<dbReference type="InterPro" id="IPR006680">
    <property type="entry name" value="Amidohydro-rel"/>
</dbReference>
<dbReference type="PANTHER" id="PTHR43668:SF2">
    <property type="entry name" value="ALLANTOINASE"/>
    <property type="match status" value="1"/>
</dbReference>
<feature type="domain" description="Amidohydrolase-related" evidence="1">
    <location>
        <begin position="50"/>
        <end position="391"/>
    </location>
</feature>
<dbReference type="InterPro" id="IPR011059">
    <property type="entry name" value="Metal-dep_hydrolase_composite"/>
</dbReference>
<dbReference type="Proteomes" id="UP001230207">
    <property type="component" value="Unassembled WGS sequence"/>
</dbReference>
<evidence type="ECO:0000313" key="2">
    <source>
        <dbReference type="EMBL" id="MDQ0323890.1"/>
    </source>
</evidence>
<gene>
    <name evidence="2" type="ORF">QO002_006097</name>
</gene>
<dbReference type="InterPro" id="IPR032466">
    <property type="entry name" value="Metal_Hydrolase"/>
</dbReference>
<dbReference type="RefSeq" id="WP_307236925.1">
    <property type="nucleotide sequence ID" value="NZ_JAUSVF010000005.1"/>
</dbReference>
<dbReference type="EC" id="3.5.2.5" evidence="2"/>
<evidence type="ECO:0000313" key="3">
    <source>
        <dbReference type="Proteomes" id="UP001230207"/>
    </source>
</evidence>
<organism evidence="2 3">
    <name type="scientific">Pararhizobium capsulatum DSM 1112</name>
    <dbReference type="NCBI Taxonomy" id="1121113"/>
    <lineage>
        <taxon>Bacteria</taxon>
        <taxon>Pseudomonadati</taxon>
        <taxon>Pseudomonadota</taxon>
        <taxon>Alphaproteobacteria</taxon>
        <taxon>Hyphomicrobiales</taxon>
        <taxon>Rhizobiaceae</taxon>
        <taxon>Rhizobium/Agrobacterium group</taxon>
        <taxon>Pararhizobium</taxon>
    </lineage>
</organism>
<name>A0ABU0C076_9HYPH</name>
<proteinExistence type="predicted"/>
<protein>
    <submittedName>
        <fullName evidence="2">Allantoinase</fullName>
        <ecNumber evidence="2">3.5.2.5</ecNumber>
    </submittedName>
</protein>
<dbReference type="SUPFAM" id="SSF51556">
    <property type="entry name" value="Metallo-dependent hydrolases"/>
    <property type="match status" value="1"/>
</dbReference>
<keyword evidence="2" id="KW-0378">Hydrolase</keyword>
<dbReference type="Pfam" id="PF01979">
    <property type="entry name" value="Amidohydro_1"/>
    <property type="match status" value="1"/>
</dbReference>
<keyword evidence="3" id="KW-1185">Reference proteome</keyword>
<dbReference type="Gene3D" id="3.20.20.140">
    <property type="entry name" value="Metal-dependent hydrolases"/>
    <property type="match status" value="1"/>
</dbReference>